<dbReference type="PROSITE" id="PS51257">
    <property type="entry name" value="PROKAR_LIPOPROTEIN"/>
    <property type="match status" value="1"/>
</dbReference>
<feature type="signal peptide" evidence="3">
    <location>
        <begin position="1"/>
        <end position="16"/>
    </location>
</feature>
<proteinExistence type="predicted"/>
<sequence>MRQLILLLFFVGVACSQLADTNTANAGPPEQLSDVSLSDYMNSIKAIEDTAFEQIKNVHEQAEAAKEELYASWGARIKQIMKDKMIKDAEKALQLEMLKQQMIDNYKAETEKVFQQAVAAAQEYKQAYAAAKEAQRQKVIDRVNEFKQRVNESIEAHRAQVRANLEEVNVYLQQVDALYAKHKAENEAQVEERRQALKDKLTTLFGDLQTRKTDLDAQETQLKENLKAFIEQKYALLQDANGAKKEVEKEVATEFLERELEKKLDKELKDLVKDEVKAKFKHPKLVLGGGSVVETATVIAPAYKATLLDTLTGASAWETVAWVLLALCILLSVALIALIAYQVSQRNKYGKLDGIDSPHRASVVIRGNERAPLNSAPPLHYTQEKSSPLAGPSVTAALQDRPAPSPIALTDILVDAFTICQTFILSVFVFAKVFFTPSSQ</sequence>
<evidence type="ECO:0000313" key="4">
    <source>
        <dbReference type="Proteomes" id="UP000887575"/>
    </source>
</evidence>
<evidence type="ECO:0000256" key="1">
    <source>
        <dbReference type="SAM" id="Coils"/>
    </source>
</evidence>
<dbReference type="Proteomes" id="UP000887575">
    <property type="component" value="Unassembled WGS sequence"/>
</dbReference>
<keyword evidence="1" id="KW-0175">Coiled coil</keyword>
<keyword evidence="2" id="KW-0472">Membrane</keyword>
<accession>A0AAF3FTE3</accession>
<dbReference type="WBParaSite" id="MBELARI_LOCUS9075">
    <property type="protein sequence ID" value="MBELARI_LOCUS9075"/>
    <property type="gene ID" value="MBELARI_LOCUS9075"/>
</dbReference>
<evidence type="ECO:0000256" key="3">
    <source>
        <dbReference type="SAM" id="SignalP"/>
    </source>
</evidence>
<evidence type="ECO:0000256" key="2">
    <source>
        <dbReference type="SAM" id="Phobius"/>
    </source>
</evidence>
<feature type="transmembrane region" description="Helical" evidence="2">
    <location>
        <begin position="320"/>
        <end position="341"/>
    </location>
</feature>
<feature type="chain" id="PRO_5042187317" evidence="3">
    <location>
        <begin position="17"/>
        <end position="440"/>
    </location>
</feature>
<keyword evidence="2" id="KW-0812">Transmembrane</keyword>
<name>A0AAF3FTE3_9BILA</name>
<reference evidence="5" key="1">
    <citation type="submission" date="2024-02" db="UniProtKB">
        <authorList>
            <consortium name="WormBaseParasite"/>
        </authorList>
    </citation>
    <scope>IDENTIFICATION</scope>
</reference>
<keyword evidence="2" id="KW-1133">Transmembrane helix</keyword>
<evidence type="ECO:0000313" key="5">
    <source>
        <dbReference type="WBParaSite" id="MBELARI_LOCUS9075"/>
    </source>
</evidence>
<keyword evidence="3" id="KW-0732">Signal</keyword>
<feature type="coiled-coil region" evidence="1">
    <location>
        <begin position="117"/>
        <end position="149"/>
    </location>
</feature>
<protein>
    <submittedName>
        <fullName evidence="5">Uncharacterized protein</fullName>
    </submittedName>
</protein>
<keyword evidence="4" id="KW-1185">Reference proteome</keyword>
<dbReference type="AlphaFoldDB" id="A0AAF3FTE3"/>
<organism evidence="4 5">
    <name type="scientific">Mesorhabditis belari</name>
    <dbReference type="NCBI Taxonomy" id="2138241"/>
    <lineage>
        <taxon>Eukaryota</taxon>
        <taxon>Metazoa</taxon>
        <taxon>Ecdysozoa</taxon>
        <taxon>Nematoda</taxon>
        <taxon>Chromadorea</taxon>
        <taxon>Rhabditida</taxon>
        <taxon>Rhabditina</taxon>
        <taxon>Rhabditomorpha</taxon>
        <taxon>Rhabditoidea</taxon>
        <taxon>Rhabditidae</taxon>
        <taxon>Mesorhabditinae</taxon>
        <taxon>Mesorhabditis</taxon>
    </lineage>
</organism>